<evidence type="ECO:0000256" key="3">
    <source>
        <dbReference type="ARBA" id="ARBA00023274"/>
    </source>
</evidence>
<feature type="region of interest" description="Disordered" evidence="4">
    <location>
        <begin position="86"/>
        <end position="106"/>
    </location>
</feature>
<evidence type="ECO:0000313" key="7">
    <source>
        <dbReference type="Proteomes" id="UP001219355"/>
    </source>
</evidence>
<feature type="compositionally biased region" description="Basic and acidic residues" evidence="4">
    <location>
        <begin position="145"/>
        <end position="154"/>
    </location>
</feature>
<dbReference type="GO" id="GO:0003735">
    <property type="term" value="F:structural constituent of ribosome"/>
    <property type="evidence" value="ECO:0007669"/>
    <property type="project" value="InterPro"/>
</dbReference>
<evidence type="ECO:0000313" key="6">
    <source>
        <dbReference type="EMBL" id="WEW61870.1"/>
    </source>
</evidence>
<proteinExistence type="inferred from homology"/>
<dbReference type="EMBL" id="CP120631">
    <property type="protein sequence ID" value="WEW61870.1"/>
    <property type="molecule type" value="Genomic_DNA"/>
</dbReference>
<dbReference type="InterPro" id="IPR002672">
    <property type="entry name" value="Ribosomal_eL28"/>
</dbReference>
<dbReference type="GO" id="GO:0006412">
    <property type="term" value="P:translation"/>
    <property type="evidence" value="ECO:0007669"/>
    <property type="project" value="InterPro"/>
</dbReference>
<feature type="compositionally biased region" description="Basic residues" evidence="4">
    <location>
        <begin position="155"/>
        <end position="167"/>
    </location>
</feature>
<dbReference type="Pfam" id="PF01778">
    <property type="entry name" value="Ribosomal_L28e"/>
    <property type="match status" value="1"/>
</dbReference>
<organism evidence="6 7">
    <name type="scientific">Emydomyces testavorans</name>
    <dbReference type="NCBI Taxonomy" id="2070801"/>
    <lineage>
        <taxon>Eukaryota</taxon>
        <taxon>Fungi</taxon>
        <taxon>Dikarya</taxon>
        <taxon>Ascomycota</taxon>
        <taxon>Pezizomycotina</taxon>
        <taxon>Eurotiomycetes</taxon>
        <taxon>Eurotiomycetidae</taxon>
        <taxon>Onygenales</taxon>
        <taxon>Nannizziopsiaceae</taxon>
        <taxon>Emydomyces</taxon>
    </lineage>
</organism>
<dbReference type="GO" id="GO:0005840">
    <property type="term" value="C:ribosome"/>
    <property type="evidence" value="ECO:0007669"/>
    <property type="project" value="UniProtKB-KW"/>
</dbReference>
<evidence type="ECO:0000256" key="2">
    <source>
        <dbReference type="ARBA" id="ARBA00022980"/>
    </source>
</evidence>
<dbReference type="Proteomes" id="UP001219355">
    <property type="component" value="Chromosome 5"/>
</dbReference>
<dbReference type="InterPro" id="IPR029004">
    <property type="entry name" value="Ribosomal_eL28/Mak16"/>
</dbReference>
<keyword evidence="3" id="KW-0687">Ribonucleoprotein</keyword>
<evidence type="ECO:0000256" key="1">
    <source>
        <dbReference type="ARBA" id="ARBA00007926"/>
    </source>
</evidence>
<evidence type="ECO:0000259" key="5">
    <source>
        <dbReference type="Pfam" id="PF01778"/>
    </source>
</evidence>
<keyword evidence="2" id="KW-0689">Ribosomal protein</keyword>
<keyword evidence="7" id="KW-1185">Reference proteome</keyword>
<dbReference type="Gene3D" id="3.30.390.110">
    <property type="match status" value="1"/>
</dbReference>
<gene>
    <name evidence="6" type="ORF">PRK78_007367</name>
</gene>
<sequence length="167" mass="18094">MAAAGRTNVSEDLIWEIVRSQNSFLVKRNSGGGARFSRDPLNLTNVHSRKVRPGQHLVQLKPLTLYNPAIGVQAGENNGLTISTKRPGNANQPGKNVANTSISGSTNNRKVYKGVANRAVSGGYRPDLRAEAVSRVSAIRLSQRPKKDTPEKKLRGAKARKAAQKDE</sequence>
<name>A0AAF0ILD0_9EURO</name>
<dbReference type="GO" id="GO:1990904">
    <property type="term" value="C:ribonucleoprotein complex"/>
    <property type="evidence" value="ECO:0007669"/>
    <property type="project" value="UniProtKB-KW"/>
</dbReference>
<dbReference type="PANTHER" id="PTHR10544">
    <property type="entry name" value="60S RIBOSOMAL PROTEIN L28"/>
    <property type="match status" value="1"/>
</dbReference>
<feature type="region of interest" description="Disordered" evidence="4">
    <location>
        <begin position="137"/>
        <end position="167"/>
    </location>
</feature>
<reference evidence="6" key="1">
    <citation type="submission" date="2023-03" db="EMBL/GenBank/DDBJ databases">
        <title>Emydomyces testavorans Genome Sequence.</title>
        <authorList>
            <person name="Hoyer L."/>
        </authorList>
    </citation>
    <scope>NUCLEOTIDE SEQUENCE</scope>
    <source>
        <strain evidence="6">16-2883</strain>
    </source>
</reference>
<dbReference type="AlphaFoldDB" id="A0AAF0ILD0"/>
<protein>
    <recommendedName>
        <fullName evidence="5">Ribosomal eL28/Mak16 domain-containing protein</fullName>
    </recommendedName>
</protein>
<feature type="domain" description="Ribosomal eL28/Mak16" evidence="5">
    <location>
        <begin position="13"/>
        <end position="140"/>
    </location>
</feature>
<evidence type="ECO:0000256" key="4">
    <source>
        <dbReference type="SAM" id="MobiDB-lite"/>
    </source>
</evidence>
<accession>A0AAF0ILD0</accession>
<comment type="similarity">
    <text evidence="1">Belongs to the eukaryotic ribosomal protein eL28 family.</text>
</comment>